<evidence type="ECO:0000313" key="1">
    <source>
        <dbReference type="EMBL" id="PTH78224.1"/>
    </source>
</evidence>
<dbReference type="AlphaFoldDB" id="A0A2T4MUE9"/>
<comment type="caution">
    <text evidence="1">The sequence shown here is derived from an EMBL/GenBank/DDBJ whole genome shotgun (WGS) entry which is preliminary data.</text>
</comment>
<name>A0A2T4MUE9_AERVE</name>
<sequence length="130" mass="15074">MPQITESISKEVASFERALNLLSHIKLSPEKDESGEYINEKTKMAWWAWQASSHASHDANKHKEFIEQFESEFKKTDFAKEIDTHSIFERSSLESGCCTVYANETVRLAWQIWNTAESLRSAGWGTERWD</sequence>
<evidence type="ECO:0000313" key="2">
    <source>
        <dbReference type="Proteomes" id="UP000241986"/>
    </source>
</evidence>
<proteinExistence type="predicted"/>
<dbReference type="RefSeq" id="WP_107685232.1">
    <property type="nucleotide sequence ID" value="NZ_PZKL01000060.1"/>
</dbReference>
<protein>
    <submittedName>
        <fullName evidence="1">Uncharacterized protein</fullName>
    </submittedName>
</protein>
<organism evidence="1 2">
    <name type="scientific">Aeromonas veronii</name>
    <dbReference type="NCBI Taxonomy" id="654"/>
    <lineage>
        <taxon>Bacteria</taxon>
        <taxon>Pseudomonadati</taxon>
        <taxon>Pseudomonadota</taxon>
        <taxon>Gammaproteobacteria</taxon>
        <taxon>Aeromonadales</taxon>
        <taxon>Aeromonadaceae</taxon>
        <taxon>Aeromonas</taxon>
    </lineage>
</organism>
<gene>
    <name evidence="1" type="ORF">DAA48_25825</name>
</gene>
<reference evidence="1 2" key="1">
    <citation type="submission" date="2018-03" db="EMBL/GenBank/DDBJ databases">
        <title>Aeromonas veronii whole genome sequencing and analysis.</title>
        <authorList>
            <person name="Xie H."/>
            <person name="Liu T."/>
            <person name="Wang K."/>
        </authorList>
    </citation>
    <scope>NUCLEOTIDE SEQUENCE [LARGE SCALE GENOMIC DNA]</scope>
    <source>
        <strain evidence="1 2">XH.VA.1</strain>
    </source>
</reference>
<accession>A0A2T4MUE9</accession>
<dbReference type="EMBL" id="PZKL01000060">
    <property type="protein sequence ID" value="PTH78224.1"/>
    <property type="molecule type" value="Genomic_DNA"/>
</dbReference>
<dbReference type="Proteomes" id="UP000241986">
    <property type="component" value="Unassembled WGS sequence"/>
</dbReference>